<evidence type="ECO:0000313" key="3">
    <source>
        <dbReference type="Proteomes" id="UP000737018"/>
    </source>
</evidence>
<name>A0A8J4VK91_9ROSI</name>
<feature type="region of interest" description="Disordered" evidence="1">
    <location>
        <begin position="43"/>
        <end position="121"/>
    </location>
</feature>
<evidence type="ECO:0000256" key="1">
    <source>
        <dbReference type="SAM" id="MobiDB-lite"/>
    </source>
</evidence>
<protein>
    <submittedName>
        <fullName evidence="2">Uncharacterized protein</fullName>
    </submittedName>
</protein>
<dbReference type="OrthoDB" id="10618998at2759"/>
<dbReference type="EMBL" id="JRKL02004705">
    <property type="protein sequence ID" value="KAF3951941.1"/>
    <property type="molecule type" value="Genomic_DNA"/>
</dbReference>
<accession>A0A8J4VK91</accession>
<organism evidence="2 3">
    <name type="scientific">Castanea mollissima</name>
    <name type="common">Chinese chestnut</name>
    <dbReference type="NCBI Taxonomy" id="60419"/>
    <lineage>
        <taxon>Eukaryota</taxon>
        <taxon>Viridiplantae</taxon>
        <taxon>Streptophyta</taxon>
        <taxon>Embryophyta</taxon>
        <taxon>Tracheophyta</taxon>
        <taxon>Spermatophyta</taxon>
        <taxon>Magnoliopsida</taxon>
        <taxon>eudicotyledons</taxon>
        <taxon>Gunneridae</taxon>
        <taxon>Pentapetalae</taxon>
        <taxon>rosids</taxon>
        <taxon>fabids</taxon>
        <taxon>Fagales</taxon>
        <taxon>Fagaceae</taxon>
        <taxon>Castanea</taxon>
    </lineage>
</organism>
<reference evidence="2" key="1">
    <citation type="submission" date="2020-03" db="EMBL/GenBank/DDBJ databases">
        <title>Castanea mollissima Vanexum genome sequencing.</title>
        <authorList>
            <person name="Staton M."/>
        </authorList>
    </citation>
    <scope>NUCLEOTIDE SEQUENCE</scope>
    <source>
        <tissue evidence="2">Leaf</tissue>
    </source>
</reference>
<sequence>MGKGTGQFCRSAGRCGAMRRGVHAGMPLGCPLPASLGKITSLFKKPSSLGNHPKYVGRQQPRPRPRQPPRAGSSQGQGQGSPPWACSIQGLGMQQARPRPRPRQPPWACGRQGQGQGTQPRPWHACVGTLACPWWQAARPLGAPQHARCLRGRGSTAWARGRGAGMPRGWDAKAVACPWDPSKAMAALGGSAAAKPS</sequence>
<feature type="compositionally biased region" description="Low complexity" evidence="1">
    <location>
        <begin position="69"/>
        <end position="83"/>
    </location>
</feature>
<proteinExistence type="predicted"/>
<dbReference type="Proteomes" id="UP000737018">
    <property type="component" value="Unassembled WGS sequence"/>
</dbReference>
<keyword evidence="3" id="KW-1185">Reference proteome</keyword>
<evidence type="ECO:0000313" key="2">
    <source>
        <dbReference type="EMBL" id="KAF3951941.1"/>
    </source>
</evidence>
<dbReference type="AlphaFoldDB" id="A0A8J4VK91"/>
<gene>
    <name evidence="2" type="ORF">CMV_022460</name>
</gene>
<comment type="caution">
    <text evidence="2">The sequence shown here is derived from an EMBL/GenBank/DDBJ whole genome shotgun (WGS) entry which is preliminary data.</text>
</comment>